<dbReference type="GeneID" id="98002943"/>
<dbReference type="GO" id="GO:0140098">
    <property type="term" value="F:catalytic activity, acting on RNA"/>
    <property type="evidence" value="ECO:0007669"/>
    <property type="project" value="UniProtKB-ARBA"/>
</dbReference>
<evidence type="ECO:0000259" key="5">
    <source>
        <dbReference type="Pfam" id="PF00849"/>
    </source>
</evidence>
<organism evidence="6 7">
    <name type="scientific">Collinsella stercoris DSM 13279</name>
    <dbReference type="NCBI Taxonomy" id="445975"/>
    <lineage>
        <taxon>Bacteria</taxon>
        <taxon>Bacillati</taxon>
        <taxon>Actinomycetota</taxon>
        <taxon>Coriobacteriia</taxon>
        <taxon>Coriobacteriales</taxon>
        <taxon>Coriobacteriaceae</taxon>
        <taxon>Collinsella</taxon>
    </lineage>
</organism>
<sequence length="227" mass="24650">MGVSAGLRVLYRDPWLMAVDKPAGIIVHGDGTGAPTLTDAVRAHLVASGEASASAAAQALQRLDRDTTGIVLFSLDKEAQPAFDRMIAERSIQKRYLAIVHGRFPAAKTMCQPLGRDRHDSRRMRVSRTGKPAHTDAKRIAYAKADARAPERSLLAIDLHTGRKHQIRVHLAHAKFPLLGDSLYGGPSCSGGLMLHASELSFTHPITGAPTHIQAPYPARFQRIMSQ</sequence>
<name>B6G997_9ACTN</name>
<dbReference type="RefSeq" id="WP_006720300.1">
    <property type="nucleotide sequence ID" value="NZ_CP085935.1"/>
</dbReference>
<dbReference type="InterPro" id="IPR006224">
    <property type="entry name" value="PsdUridine_synth_RluA-like_CS"/>
</dbReference>
<accession>B6G997</accession>
<dbReference type="InterPro" id="IPR006145">
    <property type="entry name" value="PsdUridine_synth_RsuA/RluA"/>
</dbReference>
<protein>
    <recommendedName>
        <fullName evidence="3">RNA pseudouridylate synthase</fullName>
    </recommendedName>
    <alternativeName>
        <fullName evidence="4">RNA-uridine isomerase</fullName>
    </alternativeName>
</protein>
<reference evidence="6 7" key="1">
    <citation type="submission" date="2008-10" db="EMBL/GenBank/DDBJ databases">
        <title>Draft genome sequence of Collinsella stercoris (DSM 13279).</title>
        <authorList>
            <person name="Sudarsanam P."/>
            <person name="Ley R."/>
            <person name="Guruge J."/>
            <person name="Turnbaugh P.J."/>
            <person name="Mahowald M."/>
            <person name="Liep D."/>
            <person name="Gordon J."/>
        </authorList>
    </citation>
    <scope>NUCLEOTIDE SEQUENCE [LARGE SCALE GENOMIC DNA]</scope>
    <source>
        <strain evidence="6 7">DSM 13279</strain>
    </source>
</reference>
<comment type="similarity">
    <text evidence="2">Belongs to the pseudouridine synthase RluA family.</text>
</comment>
<keyword evidence="7" id="KW-1185">Reference proteome</keyword>
<feature type="domain" description="Pseudouridine synthase RsuA/RluA-like" evidence="5">
    <location>
        <begin position="17"/>
        <end position="173"/>
    </location>
</feature>
<dbReference type="CDD" id="cd02869">
    <property type="entry name" value="PseudoU_synth_RluA_like"/>
    <property type="match status" value="1"/>
</dbReference>
<dbReference type="AlphaFoldDB" id="B6G997"/>
<dbReference type="GO" id="GO:0000455">
    <property type="term" value="P:enzyme-directed rRNA pseudouridine synthesis"/>
    <property type="evidence" value="ECO:0007669"/>
    <property type="project" value="TreeGrafter"/>
</dbReference>
<evidence type="ECO:0000256" key="3">
    <source>
        <dbReference type="ARBA" id="ARBA00031870"/>
    </source>
</evidence>
<dbReference type="HOGENOM" id="CLU_016902_11_2_11"/>
<dbReference type="PANTHER" id="PTHR21600">
    <property type="entry name" value="MITOCHONDRIAL RNA PSEUDOURIDINE SYNTHASE"/>
    <property type="match status" value="1"/>
</dbReference>
<dbReference type="SUPFAM" id="SSF55120">
    <property type="entry name" value="Pseudouridine synthase"/>
    <property type="match status" value="1"/>
</dbReference>
<evidence type="ECO:0000256" key="1">
    <source>
        <dbReference type="ARBA" id="ARBA00000073"/>
    </source>
</evidence>
<evidence type="ECO:0000256" key="2">
    <source>
        <dbReference type="ARBA" id="ARBA00010876"/>
    </source>
</evidence>
<evidence type="ECO:0000256" key="4">
    <source>
        <dbReference type="ARBA" id="ARBA00033164"/>
    </source>
</evidence>
<dbReference type="Proteomes" id="UP000003560">
    <property type="component" value="Unassembled WGS sequence"/>
</dbReference>
<dbReference type="Pfam" id="PF00849">
    <property type="entry name" value="PseudoU_synth_2"/>
    <property type="match status" value="1"/>
</dbReference>
<gene>
    <name evidence="6" type="ORF">COLSTE_00638</name>
</gene>
<evidence type="ECO:0000313" key="7">
    <source>
        <dbReference type="Proteomes" id="UP000003560"/>
    </source>
</evidence>
<dbReference type="Gene3D" id="3.30.2350.10">
    <property type="entry name" value="Pseudouridine synthase"/>
    <property type="match status" value="1"/>
</dbReference>
<keyword evidence="6" id="KW-0413">Isomerase</keyword>
<dbReference type="PANTHER" id="PTHR21600:SF87">
    <property type="entry name" value="RNA PSEUDOURIDYLATE SYNTHASE DOMAIN-CONTAINING PROTEIN 1"/>
    <property type="match status" value="1"/>
</dbReference>
<dbReference type="GO" id="GO:0009982">
    <property type="term" value="F:pseudouridine synthase activity"/>
    <property type="evidence" value="ECO:0007669"/>
    <property type="project" value="InterPro"/>
</dbReference>
<comment type="catalytic activity">
    <reaction evidence="1">
        <text>a uridine in RNA = a pseudouridine in RNA</text>
        <dbReference type="Rhea" id="RHEA:48348"/>
        <dbReference type="Rhea" id="RHEA-COMP:12068"/>
        <dbReference type="Rhea" id="RHEA-COMP:12069"/>
        <dbReference type="ChEBI" id="CHEBI:65314"/>
        <dbReference type="ChEBI" id="CHEBI:65315"/>
    </reaction>
</comment>
<comment type="caution">
    <text evidence="6">The sequence shown here is derived from an EMBL/GenBank/DDBJ whole genome shotgun (WGS) entry which is preliminary data.</text>
</comment>
<reference evidence="6 7" key="2">
    <citation type="submission" date="2008-10" db="EMBL/GenBank/DDBJ databases">
        <authorList>
            <person name="Fulton L."/>
            <person name="Clifton S."/>
            <person name="Fulton B."/>
            <person name="Xu J."/>
            <person name="Minx P."/>
            <person name="Pepin K.H."/>
            <person name="Johnson M."/>
            <person name="Thiruvilangam P."/>
            <person name="Bhonagiri V."/>
            <person name="Nash W.E."/>
            <person name="Mardis E.R."/>
            <person name="Wilson R.K."/>
        </authorList>
    </citation>
    <scope>NUCLEOTIDE SEQUENCE [LARGE SCALE GENOMIC DNA]</scope>
    <source>
        <strain evidence="6 7">DSM 13279</strain>
    </source>
</reference>
<dbReference type="EMBL" id="ABXJ01000034">
    <property type="protein sequence ID" value="EEA91156.1"/>
    <property type="molecule type" value="Genomic_DNA"/>
</dbReference>
<dbReference type="InterPro" id="IPR050188">
    <property type="entry name" value="RluA_PseudoU_synthase"/>
</dbReference>
<dbReference type="GO" id="GO:0003723">
    <property type="term" value="F:RNA binding"/>
    <property type="evidence" value="ECO:0007669"/>
    <property type="project" value="InterPro"/>
</dbReference>
<dbReference type="eggNOG" id="COG0564">
    <property type="taxonomic scope" value="Bacteria"/>
</dbReference>
<dbReference type="InterPro" id="IPR020103">
    <property type="entry name" value="PsdUridine_synth_cat_dom_sf"/>
</dbReference>
<dbReference type="PROSITE" id="PS01129">
    <property type="entry name" value="PSI_RLU"/>
    <property type="match status" value="1"/>
</dbReference>
<dbReference type="STRING" id="445975.COLSTE_00638"/>
<evidence type="ECO:0000313" key="6">
    <source>
        <dbReference type="EMBL" id="EEA91156.1"/>
    </source>
</evidence>
<proteinExistence type="inferred from homology"/>